<keyword evidence="19" id="KW-1185">Reference proteome</keyword>
<keyword evidence="12 18" id="KW-0675">Receptor</keyword>
<evidence type="ECO:0000313" key="18">
    <source>
        <dbReference type="EMBL" id="MBO1081619.1"/>
    </source>
</evidence>
<dbReference type="SUPFAM" id="SSF56935">
    <property type="entry name" value="Porins"/>
    <property type="match status" value="1"/>
</dbReference>
<evidence type="ECO:0000256" key="7">
    <source>
        <dbReference type="ARBA" id="ARBA00022729"/>
    </source>
</evidence>
<keyword evidence="5" id="KW-0410">Iron transport</keyword>
<dbReference type="Proteomes" id="UP001518989">
    <property type="component" value="Unassembled WGS sequence"/>
</dbReference>
<dbReference type="InterPro" id="IPR000531">
    <property type="entry name" value="Beta-barrel_TonB"/>
</dbReference>
<evidence type="ECO:0000256" key="3">
    <source>
        <dbReference type="ARBA" id="ARBA00022448"/>
    </source>
</evidence>
<evidence type="ECO:0000256" key="15">
    <source>
        <dbReference type="RuleBase" id="RU003357"/>
    </source>
</evidence>
<comment type="similarity">
    <text evidence="2 14 15">Belongs to the TonB-dependent receptor family.</text>
</comment>
<protein>
    <submittedName>
        <fullName evidence="18">TonB-dependent siderophore receptor</fullName>
    </submittedName>
</protein>
<dbReference type="InterPro" id="IPR012910">
    <property type="entry name" value="Plug_dom"/>
</dbReference>
<keyword evidence="9" id="KW-0406">Ion transport</keyword>
<evidence type="ECO:0000256" key="5">
    <source>
        <dbReference type="ARBA" id="ARBA00022496"/>
    </source>
</evidence>
<comment type="subcellular location">
    <subcellularLocation>
        <location evidence="1 14">Cell outer membrane</location>
        <topology evidence="1 14">Multi-pass membrane protein</topology>
    </subcellularLocation>
</comment>
<keyword evidence="4 14" id="KW-1134">Transmembrane beta strand</keyword>
<evidence type="ECO:0000256" key="2">
    <source>
        <dbReference type="ARBA" id="ARBA00009810"/>
    </source>
</evidence>
<dbReference type="Gene3D" id="2.40.170.20">
    <property type="entry name" value="TonB-dependent receptor, beta-barrel domain"/>
    <property type="match status" value="1"/>
</dbReference>
<evidence type="ECO:0000259" key="16">
    <source>
        <dbReference type="Pfam" id="PF00593"/>
    </source>
</evidence>
<dbReference type="InterPro" id="IPR036942">
    <property type="entry name" value="Beta-barrel_TonB_sf"/>
</dbReference>
<evidence type="ECO:0000259" key="17">
    <source>
        <dbReference type="Pfam" id="PF07715"/>
    </source>
</evidence>
<evidence type="ECO:0000256" key="12">
    <source>
        <dbReference type="ARBA" id="ARBA00023170"/>
    </source>
</evidence>
<dbReference type="Gene3D" id="2.170.130.10">
    <property type="entry name" value="TonB-dependent receptor, plug domain"/>
    <property type="match status" value="1"/>
</dbReference>
<dbReference type="CDD" id="cd01347">
    <property type="entry name" value="ligand_gated_channel"/>
    <property type="match status" value="1"/>
</dbReference>
<keyword evidence="13 14" id="KW-0998">Cell outer membrane</keyword>
<dbReference type="InterPro" id="IPR039426">
    <property type="entry name" value="TonB-dep_rcpt-like"/>
</dbReference>
<evidence type="ECO:0000313" key="19">
    <source>
        <dbReference type="Proteomes" id="UP001518989"/>
    </source>
</evidence>
<dbReference type="PROSITE" id="PS52016">
    <property type="entry name" value="TONB_DEPENDENT_REC_3"/>
    <property type="match status" value="1"/>
</dbReference>
<evidence type="ECO:0000256" key="8">
    <source>
        <dbReference type="ARBA" id="ARBA00023004"/>
    </source>
</evidence>
<keyword evidence="11 14" id="KW-0472">Membrane</keyword>
<sequence length="736" mass="79241">MVSGATSQAVSGSLTREDALRRLLSGTGLAGRIGADRTVVLSRLPPAPAPASSSGGALLLPQVNVTASPLRSWSPVPGYSATIGSTGTKTDTPLLETPQSVSIVTADQIRATDSASVTEALAYTPGLTAQAATFSRMADDFTIRGFNVADGYSGVLRDGLRLNPNVYGLAQEPYGLERIEVVRGAASVLYGQLSPGGLVNATSKRPTEETLRELNLGAGSYGRRSLAADYGGRLTEDGTLSFRLTGLWRKSDNWVDHVEDNRQYIAPALTWKPDDDTSLTLLASYQHTETQFAAPLPYAPVRARTITRSYFNGEPGFDRFDVDAYTAGYLFEHRFNDVVTFRSGARYFTSSGNWDYLTFGALAANGTVTRGLSQREEASTGFTADNSLETKFRTGPLSHTLLAGIDYFSARYNSHRYLSGTTPSINLYNPVYGRRPLVNRGIDSGSRAEGDQVGLYLQDQIRLDRLVLTLGGRHDWSGRDTTVFHTNAVTSQDDSAFTGRAGLVYLFDNGIAPYASFSQSFAPNIGTDRLGAAFTPTRGTQYEAGLRFQPPGTDLIFSAAAYRLTQTDALVADPVNSNFSIQAGEVRSQGVELEAKGEYGPFGFVASYAYTDARTTESTLASQKGQRVSLTPYNTVALWGDVKLDGIGVPGLKIGAGARYVGETNIAGFSRDVPDYVLVDASIRYDLDTLLPKLPGASVSLNAHNILGEDYFTCSGATGCRYGAPRTWFAALNYRW</sequence>
<dbReference type="Pfam" id="PF00593">
    <property type="entry name" value="TonB_dep_Rec_b-barrel"/>
    <property type="match status" value="1"/>
</dbReference>
<dbReference type="PANTHER" id="PTHR32552:SF68">
    <property type="entry name" value="FERRICHROME OUTER MEMBRANE TRANSPORTER_PHAGE RECEPTOR"/>
    <property type="match status" value="1"/>
</dbReference>
<comment type="caution">
    <text evidence="18">The sequence shown here is derived from an EMBL/GenBank/DDBJ whole genome shotgun (WGS) entry which is preliminary data.</text>
</comment>
<reference evidence="18 19" key="1">
    <citation type="submission" date="2020-09" db="EMBL/GenBank/DDBJ databases">
        <title>Roseomonas.</title>
        <authorList>
            <person name="Zhu W."/>
        </authorList>
    </citation>
    <scope>NUCLEOTIDE SEQUENCE [LARGE SCALE GENOMIC DNA]</scope>
    <source>
        <strain evidence="18 19">573</strain>
    </source>
</reference>
<evidence type="ECO:0000256" key="4">
    <source>
        <dbReference type="ARBA" id="ARBA00022452"/>
    </source>
</evidence>
<keyword evidence="7" id="KW-0732">Signal</keyword>
<keyword evidence="3 14" id="KW-0813">Transport</keyword>
<proteinExistence type="inferred from homology"/>
<feature type="domain" description="TonB-dependent receptor-like beta-barrel" evidence="16">
    <location>
        <begin position="271"/>
        <end position="706"/>
    </location>
</feature>
<organism evidence="18 19">
    <name type="scientific">Roseomonas haemaphysalidis</name>
    <dbReference type="NCBI Taxonomy" id="2768162"/>
    <lineage>
        <taxon>Bacteria</taxon>
        <taxon>Pseudomonadati</taxon>
        <taxon>Pseudomonadota</taxon>
        <taxon>Alphaproteobacteria</taxon>
        <taxon>Acetobacterales</taxon>
        <taxon>Roseomonadaceae</taxon>
        <taxon>Roseomonas</taxon>
    </lineage>
</organism>
<dbReference type="Gene3D" id="3.55.50.30">
    <property type="match status" value="1"/>
</dbReference>
<dbReference type="InterPro" id="IPR037066">
    <property type="entry name" value="Plug_dom_sf"/>
</dbReference>
<keyword evidence="10 15" id="KW-0798">TonB box</keyword>
<keyword evidence="6 14" id="KW-0812">Transmembrane</keyword>
<evidence type="ECO:0000256" key="13">
    <source>
        <dbReference type="ARBA" id="ARBA00023237"/>
    </source>
</evidence>
<gene>
    <name evidence="18" type="ORF">IAI61_21515</name>
</gene>
<dbReference type="PANTHER" id="PTHR32552">
    <property type="entry name" value="FERRICHROME IRON RECEPTOR-RELATED"/>
    <property type="match status" value="1"/>
</dbReference>
<dbReference type="Pfam" id="PF07715">
    <property type="entry name" value="Plug"/>
    <property type="match status" value="1"/>
</dbReference>
<feature type="domain" description="TonB-dependent receptor plug" evidence="17">
    <location>
        <begin position="94"/>
        <end position="197"/>
    </location>
</feature>
<evidence type="ECO:0000256" key="10">
    <source>
        <dbReference type="ARBA" id="ARBA00023077"/>
    </source>
</evidence>
<keyword evidence="8" id="KW-0408">Iron</keyword>
<evidence type="ECO:0000256" key="11">
    <source>
        <dbReference type="ARBA" id="ARBA00023136"/>
    </source>
</evidence>
<dbReference type="NCBIfam" id="TIGR01783">
    <property type="entry name" value="TonB-siderophor"/>
    <property type="match status" value="1"/>
</dbReference>
<dbReference type="EMBL" id="JACTNG010000017">
    <property type="protein sequence ID" value="MBO1081619.1"/>
    <property type="molecule type" value="Genomic_DNA"/>
</dbReference>
<name>A0ABS3KW00_9PROT</name>
<evidence type="ECO:0000256" key="9">
    <source>
        <dbReference type="ARBA" id="ARBA00023065"/>
    </source>
</evidence>
<evidence type="ECO:0000256" key="6">
    <source>
        <dbReference type="ARBA" id="ARBA00022692"/>
    </source>
</evidence>
<dbReference type="InterPro" id="IPR010105">
    <property type="entry name" value="TonB_sidphr_rcpt"/>
</dbReference>
<evidence type="ECO:0000256" key="14">
    <source>
        <dbReference type="PROSITE-ProRule" id="PRU01360"/>
    </source>
</evidence>
<accession>A0ABS3KW00</accession>
<evidence type="ECO:0000256" key="1">
    <source>
        <dbReference type="ARBA" id="ARBA00004571"/>
    </source>
</evidence>